<comment type="caution">
    <text evidence="7">The sequence shown here is derived from an EMBL/GenBank/DDBJ whole genome shotgun (WGS) entry which is preliminary data.</text>
</comment>
<dbReference type="CDD" id="cd00609">
    <property type="entry name" value="AAT_like"/>
    <property type="match status" value="1"/>
</dbReference>
<dbReference type="SUPFAM" id="SSF53383">
    <property type="entry name" value="PLP-dependent transferases"/>
    <property type="match status" value="1"/>
</dbReference>
<dbReference type="InterPro" id="IPR027619">
    <property type="entry name" value="C-S_lyase_PatB-like"/>
</dbReference>
<dbReference type="InterPro" id="IPR015424">
    <property type="entry name" value="PyrdxlP-dep_Trfase"/>
</dbReference>
<gene>
    <name evidence="7" type="ORF">EOI86_19450</name>
</gene>
<dbReference type="GO" id="GO:0030170">
    <property type="term" value="F:pyridoxal phosphate binding"/>
    <property type="evidence" value="ECO:0007669"/>
    <property type="project" value="InterPro"/>
</dbReference>
<keyword evidence="8" id="KW-1185">Reference proteome</keyword>
<comment type="cofactor">
    <cofactor evidence="1">
        <name>pyridoxal 5'-phosphate</name>
        <dbReference type="ChEBI" id="CHEBI:597326"/>
    </cofactor>
</comment>
<dbReference type="PANTHER" id="PTHR43525">
    <property type="entry name" value="PROTEIN MALY"/>
    <property type="match status" value="1"/>
</dbReference>
<comment type="similarity">
    <text evidence="5">Belongs to the class-II pyridoxal-phosphate-dependent aminotransferase family. MalY/PatB cystathionine beta-lyase subfamily.</text>
</comment>
<dbReference type="InterPro" id="IPR051798">
    <property type="entry name" value="Class-II_PLP-Dep_Aminotrans"/>
</dbReference>
<keyword evidence="7" id="KW-0808">Transferase</keyword>
<evidence type="ECO:0000256" key="2">
    <source>
        <dbReference type="ARBA" id="ARBA00012224"/>
    </source>
</evidence>
<dbReference type="GO" id="GO:0047804">
    <property type="term" value="F:cysteine-S-conjugate beta-lyase activity"/>
    <property type="evidence" value="ECO:0007669"/>
    <property type="project" value="UniProtKB-EC"/>
</dbReference>
<dbReference type="Pfam" id="PF00155">
    <property type="entry name" value="Aminotran_1_2"/>
    <property type="match status" value="1"/>
</dbReference>
<evidence type="ECO:0000259" key="6">
    <source>
        <dbReference type="Pfam" id="PF00155"/>
    </source>
</evidence>
<dbReference type="EMBL" id="SADE01000003">
    <property type="protein sequence ID" value="RVU35012.1"/>
    <property type="molecule type" value="Genomic_DNA"/>
</dbReference>
<evidence type="ECO:0000256" key="4">
    <source>
        <dbReference type="ARBA" id="ARBA00023239"/>
    </source>
</evidence>
<dbReference type="PANTHER" id="PTHR43525:SF1">
    <property type="entry name" value="PROTEIN MALY"/>
    <property type="match status" value="1"/>
</dbReference>
<dbReference type="InterPro" id="IPR004839">
    <property type="entry name" value="Aminotransferase_I/II_large"/>
</dbReference>
<dbReference type="Gene3D" id="3.90.1150.10">
    <property type="entry name" value="Aspartate Aminotransferase, domain 1"/>
    <property type="match status" value="1"/>
</dbReference>
<dbReference type="Proteomes" id="UP000287447">
    <property type="component" value="Unassembled WGS sequence"/>
</dbReference>
<name>A0A437QKP1_9PROT</name>
<reference evidence="8" key="1">
    <citation type="submission" date="2019-01" db="EMBL/GenBank/DDBJ databases">
        <title>Gri0909 isolated from a small marine red alga.</title>
        <authorList>
            <person name="Kim J."/>
            <person name="Jeong S.E."/>
            <person name="Jeon C.O."/>
        </authorList>
    </citation>
    <scope>NUCLEOTIDE SEQUENCE [LARGE SCALE GENOMIC DNA]</scope>
    <source>
        <strain evidence="8">Gri0909</strain>
    </source>
</reference>
<keyword evidence="7" id="KW-0032">Aminotransferase</keyword>
<dbReference type="OrthoDB" id="3224382at2"/>
<accession>A0A437QKP1</accession>
<evidence type="ECO:0000313" key="8">
    <source>
        <dbReference type="Proteomes" id="UP000287447"/>
    </source>
</evidence>
<dbReference type="EC" id="4.4.1.13" evidence="2"/>
<dbReference type="Gene3D" id="3.40.640.10">
    <property type="entry name" value="Type I PLP-dependent aspartate aminotransferase-like (Major domain)"/>
    <property type="match status" value="1"/>
</dbReference>
<dbReference type="RefSeq" id="WP_127767333.1">
    <property type="nucleotide sequence ID" value="NZ_SADE01000003.1"/>
</dbReference>
<protein>
    <recommendedName>
        <fullName evidence="2">cysteine-S-conjugate beta-lyase</fullName>
        <ecNumber evidence="2">4.4.1.13</ecNumber>
    </recommendedName>
</protein>
<evidence type="ECO:0000313" key="7">
    <source>
        <dbReference type="EMBL" id="RVU35012.1"/>
    </source>
</evidence>
<dbReference type="GO" id="GO:0008483">
    <property type="term" value="F:transaminase activity"/>
    <property type="evidence" value="ECO:0007669"/>
    <property type="project" value="UniProtKB-KW"/>
</dbReference>
<feature type="domain" description="Aminotransferase class I/classII large" evidence="6">
    <location>
        <begin position="44"/>
        <end position="385"/>
    </location>
</feature>
<keyword evidence="3" id="KW-0663">Pyridoxal phosphate</keyword>
<evidence type="ECO:0000256" key="5">
    <source>
        <dbReference type="ARBA" id="ARBA00037974"/>
    </source>
</evidence>
<proteinExistence type="inferred from homology"/>
<sequence>MPFDFDEPIDRRGTHSTKWDAVGRVLSDPAPDTIPMWVADMDFRASPAVNEAVRALADHGVHGYFGDDSGYKKAVAAWLEKRHGWAPDPDWMVQTHGIVSALGLAIQAYSEPGDGVVVFSPVYHMFANMVLANGRRLIESPLKQIQGRYEMDLDGLKGLIDKQTKLVLLCSPHNPGGRVWTADELIGLADFCLANELTLVSDEIHQDLVFDNAEHHVTAKVAPQIADRLVTCVAGTKTFNIAGALTGTAIIPNPEMRDAFNARKMAAGLAANNRFGMVVCEAAYENGEAWLDALLPYLQANRDRFDAAVAENMPGVRSMPLEATYLAWLDFSGTGLPQDEIYERIERKARIAINRGDRFGTGGENWVRFNFACPRARLDDALSRLIAAFA</sequence>
<keyword evidence="4" id="KW-0456">Lyase</keyword>
<dbReference type="InterPro" id="IPR015421">
    <property type="entry name" value="PyrdxlP-dep_Trfase_major"/>
</dbReference>
<dbReference type="InterPro" id="IPR015422">
    <property type="entry name" value="PyrdxlP-dep_Trfase_small"/>
</dbReference>
<evidence type="ECO:0000256" key="1">
    <source>
        <dbReference type="ARBA" id="ARBA00001933"/>
    </source>
</evidence>
<organism evidence="7 8">
    <name type="scientific">Hwanghaeella grinnelliae</name>
    <dbReference type="NCBI Taxonomy" id="2500179"/>
    <lineage>
        <taxon>Bacteria</taxon>
        <taxon>Pseudomonadati</taxon>
        <taxon>Pseudomonadota</taxon>
        <taxon>Alphaproteobacteria</taxon>
        <taxon>Rhodospirillales</taxon>
        <taxon>Rhodospirillaceae</taxon>
        <taxon>Hwanghaeella</taxon>
    </lineage>
</organism>
<evidence type="ECO:0000256" key="3">
    <source>
        <dbReference type="ARBA" id="ARBA00022898"/>
    </source>
</evidence>
<dbReference type="NCBIfam" id="TIGR04350">
    <property type="entry name" value="C_S_lyase_PatB"/>
    <property type="match status" value="1"/>
</dbReference>
<dbReference type="AlphaFoldDB" id="A0A437QKP1"/>